<feature type="domain" description="Ice-binding protein C-terminal" evidence="3">
    <location>
        <begin position="212"/>
        <end position="233"/>
    </location>
</feature>
<evidence type="ECO:0000256" key="2">
    <source>
        <dbReference type="SAM" id="SignalP"/>
    </source>
</evidence>
<keyword evidence="5" id="KW-1185">Reference proteome</keyword>
<gene>
    <name evidence="4" type="ORF">HW115_05790</name>
</gene>
<dbReference type="EMBL" id="JACBAZ010000002">
    <property type="protein sequence ID" value="NWK55112.1"/>
    <property type="molecule type" value="Genomic_DNA"/>
</dbReference>
<dbReference type="Proteomes" id="UP000557872">
    <property type="component" value="Unassembled WGS sequence"/>
</dbReference>
<organism evidence="4 5">
    <name type="scientific">Oceaniferula marina</name>
    <dbReference type="NCBI Taxonomy" id="2748318"/>
    <lineage>
        <taxon>Bacteria</taxon>
        <taxon>Pseudomonadati</taxon>
        <taxon>Verrucomicrobiota</taxon>
        <taxon>Verrucomicrobiia</taxon>
        <taxon>Verrucomicrobiales</taxon>
        <taxon>Verrucomicrobiaceae</taxon>
        <taxon>Oceaniferula</taxon>
    </lineage>
</organism>
<reference evidence="4 5" key="1">
    <citation type="submission" date="2020-07" db="EMBL/GenBank/DDBJ databases">
        <title>Roseicoccus Jingziensis gen. nov., sp. nov., isolated from coastal seawater.</title>
        <authorList>
            <person name="Feng X."/>
        </authorList>
    </citation>
    <scope>NUCLEOTIDE SEQUENCE [LARGE SCALE GENOMIC DNA]</scope>
    <source>
        <strain evidence="4 5">N1E253</strain>
    </source>
</reference>
<dbReference type="InterPro" id="IPR013424">
    <property type="entry name" value="Ice-binding_C"/>
</dbReference>
<feature type="chain" id="PRO_5032605003" evidence="2">
    <location>
        <begin position="23"/>
        <end position="234"/>
    </location>
</feature>
<dbReference type="AlphaFoldDB" id="A0A851GDV7"/>
<name>A0A851GDV7_9BACT</name>
<accession>A0A851GDV7</accession>
<evidence type="ECO:0000259" key="3">
    <source>
        <dbReference type="Pfam" id="PF07589"/>
    </source>
</evidence>
<evidence type="ECO:0000256" key="1">
    <source>
        <dbReference type="SAM" id="MobiDB-lite"/>
    </source>
</evidence>
<dbReference type="NCBIfam" id="TIGR02595">
    <property type="entry name" value="PEP_CTERM"/>
    <property type="match status" value="1"/>
</dbReference>
<evidence type="ECO:0000313" key="4">
    <source>
        <dbReference type="EMBL" id="NWK55112.1"/>
    </source>
</evidence>
<feature type="region of interest" description="Disordered" evidence="1">
    <location>
        <begin position="78"/>
        <end position="104"/>
    </location>
</feature>
<comment type="caution">
    <text evidence="4">The sequence shown here is derived from an EMBL/GenBank/DDBJ whole genome shotgun (WGS) entry which is preliminary data.</text>
</comment>
<protein>
    <submittedName>
        <fullName evidence="4">PEP-CTERM sorting domain-containing protein</fullName>
    </submittedName>
</protein>
<dbReference type="RefSeq" id="WP_178931651.1">
    <property type="nucleotide sequence ID" value="NZ_JACBAZ010000002.1"/>
</dbReference>
<dbReference type="Pfam" id="PF07589">
    <property type="entry name" value="PEP-CTERM"/>
    <property type="match status" value="1"/>
</dbReference>
<sequence>MKMKQIMTLAGCGCLMVAPTQAATVQFNVINLFGHNPGNDLTSAAQFSSQVDIGALSGDLLLSGTSFDLTLRGVESNGSTTDVTWKDSTDSYAPGAGTAGSQEKTRWATDEEMNFTFSNFDILADNPTVQVTDILVVETYYTQSSNSDGKQMDYWLNNGTVTNGMIHASDGTMALTGLSIEEDDVLNFKYKGTNYARLDYKLLKFEVQYEIIPEPSSAALLGLGAMGLLMRRRK</sequence>
<proteinExistence type="predicted"/>
<evidence type="ECO:0000313" key="5">
    <source>
        <dbReference type="Proteomes" id="UP000557872"/>
    </source>
</evidence>
<feature type="signal peptide" evidence="2">
    <location>
        <begin position="1"/>
        <end position="22"/>
    </location>
</feature>
<keyword evidence="2" id="KW-0732">Signal</keyword>